<reference evidence="2 3" key="1">
    <citation type="submission" date="2020-06" db="EMBL/GenBank/DDBJ databases">
        <title>Altererythrobacter lutimaris sp. nov., a marine bacterium isolated from a tidal flat.</title>
        <authorList>
            <person name="Kim D."/>
            <person name="Yoo Y."/>
            <person name="Kim J.-J."/>
        </authorList>
    </citation>
    <scope>NUCLEOTIDE SEQUENCE [LARGE SCALE GENOMIC DNA]</scope>
    <source>
        <strain evidence="2 3">JGD-16</strain>
    </source>
</reference>
<accession>A0A850HC68</accession>
<dbReference type="EMBL" id="JABWTA010000001">
    <property type="protein sequence ID" value="NVE95140.1"/>
    <property type="molecule type" value="Genomic_DNA"/>
</dbReference>
<protein>
    <submittedName>
        <fullName evidence="2">Uncharacterized protein</fullName>
    </submittedName>
</protein>
<dbReference type="Proteomes" id="UP000546031">
    <property type="component" value="Unassembled WGS sequence"/>
</dbReference>
<dbReference type="AlphaFoldDB" id="A0A850HC68"/>
<organism evidence="2 3">
    <name type="scientific">Altererythrobacter lutimaris</name>
    <dbReference type="NCBI Taxonomy" id="2743979"/>
    <lineage>
        <taxon>Bacteria</taxon>
        <taxon>Pseudomonadati</taxon>
        <taxon>Pseudomonadota</taxon>
        <taxon>Alphaproteobacteria</taxon>
        <taxon>Sphingomonadales</taxon>
        <taxon>Erythrobacteraceae</taxon>
        <taxon>Altererythrobacter</taxon>
    </lineage>
</organism>
<proteinExistence type="predicted"/>
<sequence length="57" mass="6151">MNPIWIGVAGTIIAVIMLIAAFRQGQRGKGAGIVMTQALIALLFIGVVWFIILRLLT</sequence>
<keyword evidence="1" id="KW-1133">Transmembrane helix</keyword>
<feature type="transmembrane region" description="Helical" evidence="1">
    <location>
        <begin position="6"/>
        <end position="22"/>
    </location>
</feature>
<feature type="transmembrane region" description="Helical" evidence="1">
    <location>
        <begin position="34"/>
        <end position="56"/>
    </location>
</feature>
<keyword evidence="3" id="KW-1185">Reference proteome</keyword>
<keyword evidence="1" id="KW-0812">Transmembrane</keyword>
<gene>
    <name evidence="2" type="ORF">HUO12_09545</name>
</gene>
<comment type="caution">
    <text evidence="2">The sequence shown here is derived from an EMBL/GenBank/DDBJ whole genome shotgun (WGS) entry which is preliminary data.</text>
</comment>
<evidence type="ECO:0000313" key="2">
    <source>
        <dbReference type="EMBL" id="NVE95140.1"/>
    </source>
</evidence>
<name>A0A850HC68_9SPHN</name>
<evidence type="ECO:0000256" key="1">
    <source>
        <dbReference type="SAM" id="Phobius"/>
    </source>
</evidence>
<evidence type="ECO:0000313" key="3">
    <source>
        <dbReference type="Proteomes" id="UP000546031"/>
    </source>
</evidence>
<keyword evidence="1" id="KW-0472">Membrane</keyword>